<dbReference type="Pfam" id="PF13801">
    <property type="entry name" value="Metal_resist"/>
    <property type="match status" value="1"/>
</dbReference>
<accession>A0ABS0T1C1</accession>
<reference evidence="1 2" key="1">
    <citation type="submission" date="2020-11" db="EMBL/GenBank/DDBJ databases">
        <title>genome sequence of strain KACC 18849.</title>
        <authorList>
            <person name="Gao J."/>
            <person name="Zhang X."/>
        </authorList>
    </citation>
    <scope>NUCLEOTIDE SEQUENCE [LARGE SCALE GENOMIC DNA]</scope>
    <source>
        <strain evidence="1 2">KACC 18849</strain>
    </source>
</reference>
<dbReference type="Gene3D" id="1.20.120.1490">
    <property type="match status" value="1"/>
</dbReference>
<gene>
    <name evidence="1" type="ORF">I4Q42_14675</name>
</gene>
<dbReference type="Proteomes" id="UP000639859">
    <property type="component" value="Unassembled WGS sequence"/>
</dbReference>
<dbReference type="EMBL" id="JADWOX010000009">
    <property type="protein sequence ID" value="MBI1684915.1"/>
    <property type="molecule type" value="Genomic_DNA"/>
</dbReference>
<sequence>MRGLSRGLVITLLLTLIAAMGGTWIGARYIYVQRHQPSLHEFVHDELRLSADQRAQIEVLERDFAVRRRAREAELRAANADLARAIQARHEYSPQVQAAVDRFHGAMGELQKETILHVLAMRAVLTPEQARQFDTRIGKALTEPAS</sequence>
<comment type="caution">
    <text evidence="1">The sequence shown here is derived from an EMBL/GenBank/DDBJ whole genome shotgun (WGS) entry which is preliminary data.</text>
</comment>
<keyword evidence="2" id="KW-1185">Reference proteome</keyword>
<dbReference type="InterPro" id="IPR025961">
    <property type="entry name" value="Metal_resist"/>
</dbReference>
<name>A0ABS0T1C1_9CAUL</name>
<evidence type="ECO:0000313" key="2">
    <source>
        <dbReference type="Proteomes" id="UP000639859"/>
    </source>
</evidence>
<dbReference type="RefSeq" id="WP_198576825.1">
    <property type="nucleotide sequence ID" value="NZ_JADWOX010000009.1"/>
</dbReference>
<evidence type="ECO:0000313" key="1">
    <source>
        <dbReference type="EMBL" id="MBI1684915.1"/>
    </source>
</evidence>
<organism evidence="1 2">
    <name type="scientific">Caulobacter hibisci</name>
    <dbReference type="NCBI Taxonomy" id="2035993"/>
    <lineage>
        <taxon>Bacteria</taxon>
        <taxon>Pseudomonadati</taxon>
        <taxon>Pseudomonadota</taxon>
        <taxon>Alphaproteobacteria</taxon>
        <taxon>Caulobacterales</taxon>
        <taxon>Caulobacteraceae</taxon>
        <taxon>Caulobacter</taxon>
    </lineage>
</organism>
<protein>
    <submittedName>
        <fullName evidence="1">Periplasmic heavy metal sensor</fullName>
    </submittedName>
</protein>
<proteinExistence type="predicted"/>